<feature type="region of interest" description="Disordered" evidence="2">
    <location>
        <begin position="150"/>
        <end position="233"/>
    </location>
</feature>
<protein>
    <recommendedName>
        <fullName evidence="3">Zn(2)-C6 fungal-type domain-containing protein</fullName>
    </recommendedName>
</protein>
<feature type="domain" description="Zn(2)-C6 fungal-type" evidence="3">
    <location>
        <begin position="239"/>
        <end position="269"/>
    </location>
</feature>
<evidence type="ECO:0000313" key="4">
    <source>
        <dbReference type="EMBL" id="KAF4972377.1"/>
    </source>
</evidence>
<comment type="caution">
    <text evidence="4">The sequence shown here is derived from an EMBL/GenBank/DDBJ whole genome shotgun (WGS) entry which is preliminary data.</text>
</comment>
<sequence>MSQALDNFTVSGPVAPVAPVAVPSDLTSNLAQDSKEAGLGLSPGCWNQFLSTVGIPGLGVTTTLVPSASSSALPAIPATNSAAESEDQDFLMHDCVSYVSYDNLDQSLDQSLDLYSEFTITPAATAASISSTPSSLVSNILGHSSLSTSLSTSGSTSLSPSLSTSLSTSLSPSLSTSLSTSGSTSLSTPISTYISPRLSPSPHMAAAHPTVPATAARKAGGSRRTPQAQKGKRVVGRNSCARCKRRKQKCVRESSKTDCLNCKGAGAVCLDGEGDHRETSVNKRDLDNAKAAFFRARCSAAWWLWSLETKTGTWCPTKDEVYKRFEAQDNAELIQSLPDFASSAGIIIKSEAMPPTGEVTCLPADLHIPPLGNKPTKAGIKTYLDDFRIQAKEKILEYRKVILEKYEAVKMDLPVA</sequence>
<gene>
    <name evidence="4" type="ORF">FZEAL_9606</name>
</gene>
<keyword evidence="5" id="KW-1185">Reference proteome</keyword>
<dbReference type="EMBL" id="JABEYC010000919">
    <property type="protein sequence ID" value="KAF4972377.1"/>
    <property type="molecule type" value="Genomic_DNA"/>
</dbReference>
<feature type="compositionally biased region" description="Low complexity" evidence="2">
    <location>
        <begin position="202"/>
        <end position="216"/>
    </location>
</feature>
<dbReference type="Proteomes" id="UP000635477">
    <property type="component" value="Unassembled WGS sequence"/>
</dbReference>
<keyword evidence="1" id="KW-0539">Nucleus</keyword>
<name>A0A8H4XEP8_9HYPO</name>
<dbReference type="SUPFAM" id="SSF57701">
    <property type="entry name" value="Zn2/Cys6 DNA-binding domain"/>
    <property type="match status" value="1"/>
</dbReference>
<dbReference type="InterPro" id="IPR001138">
    <property type="entry name" value="Zn2Cys6_DnaBD"/>
</dbReference>
<dbReference type="InterPro" id="IPR036864">
    <property type="entry name" value="Zn2-C6_fun-type_DNA-bd_sf"/>
</dbReference>
<proteinExistence type="predicted"/>
<accession>A0A8H4XEP8</accession>
<dbReference type="GO" id="GO:0008270">
    <property type="term" value="F:zinc ion binding"/>
    <property type="evidence" value="ECO:0007669"/>
    <property type="project" value="InterPro"/>
</dbReference>
<evidence type="ECO:0000256" key="2">
    <source>
        <dbReference type="SAM" id="MobiDB-lite"/>
    </source>
</evidence>
<dbReference type="CDD" id="cd00067">
    <property type="entry name" value="GAL4"/>
    <property type="match status" value="1"/>
</dbReference>
<evidence type="ECO:0000256" key="1">
    <source>
        <dbReference type="ARBA" id="ARBA00023242"/>
    </source>
</evidence>
<dbReference type="AlphaFoldDB" id="A0A8H4XEP8"/>
<evidence type="ECO:0000313" key="5">
    <source>
        <dbReference type="Proteomes" id="UP000635477"/>
    </source>
</evidence>
<dbReference type="GO" id="GO:0000981">
    <property type="term" value="F:DNA-binding transcription factor activity, RNA polymerase II-specific"/>
    <property type="evidence" value="ECO:0007669"/>
    <property type="project" value="InterPro"/>
</dbReference>
<feature type="compositionally biased region" description="Low complexity" evidence="2">
    <location>
        <begin position="150"/>
        <end position="188"/>
    </location>
</feature>
<organism evidence="4 5">
    <name type="scientific">Fusarium zealandicum</name>
    <dbReference type="NCBI Taxonomy" id="1053134"/>
    <lineage>
        <taxon>Eukaryota</taxon>
        <taxon>Fungi</taxon>
        <taxon>Dikarya</taxon>
        <taxon>Ascomycota</taxon>
        <taxon>Pezizomycotina</taxon>
        <taxon>Sordariomycetes</taxon>
        <taxon>Hypocreomycetidae</taxon>
        <taxon>Hypocreales</taxon>
        <taxon>Nectriaceae</taxon>
        <taxon>Fusarium</taxon>
        <taxon>Fusarium staphyleae species complex</taxon>
    </lineage>
</organism>
<evidence type="ECO:0000259" key="3">
    <source>
        <dbReference type="PROSITE" id="PS00463"/>
    </source>
</evidence>
<reference evidence="4" key="2">
    <citation type="submission" date="2020-05" db="EMBL/GenBank/DDBJ databases">
        <authorList>
            <person name="Kim H.-S."/>
            <person name="Proctor R.H."/>
            <person name="Brown D.W."/>
        </authorList>
    </citation>
    <scope>NUCLEOTIDE SEQUENCE</scope>
    <source>
        <strain evidence="4">NRRL 22465</strain>
    </source>
</reference>
<dbReference type="PROSITE" id="PS00463">
    <property type="entry name" value="ZN2_CY6_FUNGAL_1"/>
    <property type="match status" value="1"/>
</dbReference>
<reference evidence="4" key="1">
    <citation type="journal article" date="2020" name="BMC Genomics">
        <title>Correction to: Identification and distribution of gene clusters required for synthesis of sphingolipid metabolism inhibitors in diverse species of the filamentous fungus Fusarium.</title>
        <authorList>
            <person name="Kim H.S."/>
            <person name="Lohmar J.M."/>
            <person name="Busman M."/>
            <person name="Brown D.W."/>
            <person name="Naumann T.A."/>
            <person name="Divon H.H."/>
            <person name="Lysoe E."/>
            <person name="Uhlig S."/>
            <person name="Proctor R.H."/>
        </authorList>
    </citation>
    <scope>NUCLEOTIDE SEQUENCE</scope>
    <source>
        <strain evidence="4">NRRL 22465</strain>
    </source>
</reference>